<proteinExistence type="predicted"/>
<evidence type="ECO:0000313" key="3">
    <source>
        <dbReference type="EMBL" id="WCL54228.1"/>
    </source>
</evidence>
<accession>A0AAE9XV13</accession>
<evidence type="ECO:0000256" key="1">
    <source>
        <dbReference type="SAM" id="SignalP"/>
    </source>
</evidence>
<keyword evidence="4" id="KW-1185">Reference proteome</keyword>
<dbReference type="Pfam" id="PF11845">
    <property type="entry name" value="Tll0287-like"/>
    <property type="match status" value="1"/>
</dbReference>
<organism evidence="3 4">
    <name type="scientific">Gimibacter soli</name>
    <dbReference type="NCBI Taxonomy" id="3024400"/>
    <lineage>
        <taxon>Bacteria</taxon>
        <taxon>Pseudomonadati</taxon>
        <taxon>Pseudomonadota</taxon>
        <taxon>Alphaproteobacteria</taxon>
        <taxon>Kordiimonadales</taxon>
        <taxon>Temperatibacteraceae</taxon>
        <taxon>Gimibacter</taxon>
    </lineage>
</organism>
<sequence>MRQALLPTLTALVFTLPPVAATHGGFDGATLKARSAALADRYQAELMAQLQAALEAGGPAAAIEVCAEVAPTIAATLSAESGAKVGRTSLKVRNPEAFPTTTERAMLIVMAEAPLDAAGKPVERVWAEADATGTMATLHYMRAIPLKPQCAACHGEAIDPALLATIKARYPADAATGFKVGELRGAFTITWPKGMVE</sequence>
<dbReference type="Proteomes" id="UP001217500">
    <property type="component" value="Chromosome"/>
</dbReference>
<feature type="domain" description="Tll0287-like" evidence="2">
    <location>
        <begin position="53"/>
        <end position="192"/>
    </location>
</feature>
<dbReference type="KEGG" id="gso:PH603_00455"/>
<dbReference type="RefSeq" id="WP_289503947.1">
    <property type="nucleotide sequence ID" value="NZ_CP116805.1"/>
</dbReference>
<reference evidence="3" key="1">
    <citation type="submission" date="2023-01" db="EMBL/GenBank/DDBJ databases">
        <title>The genome sequence of Kordiimonadaceae bacterium 6D33.</title>
        <authorList>
            <person name="Liu Y."/>
        </authorList>
    </citation>
    <scope>NUCLEOTIDE SEQUENCE</scope>
    <source>
        <strain evidence="3">6D33</strain>
    </source>
</reference>
<dbReference type="InterPro" id="IPR021796">
    <property type="entry name" value="Tll0287-like_dom"/>
</dbReference>
<name>A0AAE9XV13_9PROT</name>
<feature type="signal peptide" evidence="1">
    <location>
        <begin position="1"/>
        <end position="20"/>
    </location>
</feature>
<dbReference type="EMBL" id="CP116805">
    <property type="protein sequence ID" value="WCL54228.1"/>
    <property type="molecule type" value="Genomic_DNA"/>
</dbReference>
<keyword evidence="1" id="KW-0732">Signal</keyword>
<protein>
    <submittedName>
        <fullName evidence="3">DUF3365 domain-containing protein</fullName>
    </submittedName>
</protein>
<evidence type="ECO:0000313" key="4">
    <source>
        <dbReference type="Proteomes" id="UP001217500"/>
    </source>
</evidence>
<feature type="chain" id="PRO_5041900898" evidence="1">
    <location>
        <begin position="21"/>
        <end position="197"/>
    </location>
</feature>
<evidence type="ECO:0000259" key="2">
    <source>
        <dbReference type="Pfam" id="PF11845"/>
    </source>
</evidence>
<gene>
    <name evidence="3" type="ORF">PH603_00455</name>
</gene>
<dbReference type="AlphaFoldDB" id="A0AAE9XV13"/>